<gene>
    <name evidence="3" type="primary">LOC115821581</name>
</gene>
<dbReference type="SUPFAM" id="SSF49899">
    <property type="entry name" value="Concanavalin A-like lectins/glucanases"/>
    <property type="match status" value="1"/>
</dbReference>
<organism evidence="2 3">
    <name type="scientific">Chanos chanos</name>
    <name type="common">Milkfish</name>
    <name type="synonym">Mugil chanos</name>
    <dbReference type="NCBI Taxonomy" id="29144"/>
    <lineage>
        <taxon>Eukaryota</taxon>
        <taxon>Metazoa</taxon>
        <taxon>Chordata</taxon>
        <taxon>Craniata</taxon>
        <taxon>Vertebrata</taxon>
        <taxon>Euteleostomi</taxon>
        <taxon>Actinopterygii</taxon>
        <taxon>Neopterygii</taxon>
        <taxon>Teleostei</taxon>
        <taxon>Ostariophysi</taxon>
        <taxon>Gonorynchiformes</taxon>
        <taxon>Chanidae</taxon>
        <taxon>Chanos</taxon>
    </lineage>
</organism>
<dbReference type="InterPro" id="IPR003877">
    <property type="entry name" value="SPRY_dom"/>
</dbReference>
<feature type="domain" description="B30.2/SPRY" evidence="1">
    <location>
        <begin position="80"/>
        <end position="272"/>
    </location>
</feature>
<protein>
    <submittedName>
        <fullName evidence="3">Zinc-binding protein A33-like</fullName>
    </submittedName>
</protein>
<dbReference type="PROSITE" id="PS50188">
    <property type="entry name" value="B302_SPRY"/>
    <property type="match status" value="1"/>
</dbReference>
<dbReference type="InterPro" id="IPR006574">
    <property type="entry name" value="PRY"/>
</dbReference>
<dbReference type="CDD" id="cd12893">
    <property type="entry name" value="SPRY_PRY_TRIM35"/>
    <property type="match status" value="1"/>
</dbReference>
<dbReference type="InterPro" id="IPR013320">
    <property type="entry name" value="ConA-like_dom_sf"/>
</dbReference>
<evidence type="ECO:0000313" key="3">
    <source>
        <dbReference type="RefSeq" id="XP_030641252.1"/>
    </source>
</evidence>
<dbReference type="Pfam" id="PF13765">
    <property type="entry name" value="PRY"/>
    <property type="match status" value="1"/>
</dbReference>
<dbReference type="PRINTS" id="PR01407">
    <property type="entry name" value="BUTYPHLNCDUF"/>
</dbReference>
<name>A0A6J2WBI2_CHACN</name>
<dbReference type="InterPro" id="IPR050143">
    <property type="entry name" value="TRIM/RBCC"/>
</dbReference>
<accession>A0A6J2WBI2</accession>
<dbReference type="InterPro" id="IPR043136">
    <property type="entry name" value="B30.2/SPRY_sf"/>
</dbReference>
<dbReference type="GeneID" id="115821581"/>
<proteinExistence type="predicted"/>
<dbReference type="Gene3D" id="2.60.120.920">
    <property type="match status" value="1"/>
</dbReference>
<dbReference type="RefSeq" id="XP_030641252.1">
    <property type="nucleotide sequence ID" value="XM_030785392.1"/>
</dbReference>
<sequence length="278" mass="32105">MEEELMTMLKPLQEKLQDFEETKLTWTKIAEYIKSHAAKTEWRIKEEFRKLQQFLAECTLETLQHPATVSGAPVNVAKHLGNLKFRVWEKMQDLVEFSPVVLDATTASPCLILSEDLTSVRYTDEKQQIPDNPERFDEYACVLGSEGFDSGKHCWDVDVGNSTYWDLGVTTGSNQRTGDSFFNTGVWRVRLYDGKYRSKASGGSRTPLTLNNKLQKIRVELDWDRGRLSFSDPLNNTHIHTFTHSFTERMFPYLYNRCKLSPLRILPVKCDISVKQHS</sequence>
<dbReference type="FunFam" id="2.60.120.920:FF:000004">
    <property type="entry name" value="Butyrophilin subfamily 1 member A1"/>
    <property type="match status" value="1"/>
</dbReference>
<reference evidence="3" key="1">
    <citation type="submission" date="2025-08" db="UniProtKB">
        <authorList>
            <consortium name="RefSeq"/>
        </authorList>
    </citation>
    <scope>IDENTIFICATION</scope>
</reference>
<dbReference type="SMART" id="SM00589">
    <property type="entry name" value="PRY"/>
    <property type="match status" value="1"/>
</dbReference>
<keyword evidence="2" id="KW-1185">Reference proteome</keyword>
<dbReference type="InterPro" id="IPR003879">
    <property type="entry name" value="Butyrophylin_SPRY"/>
</dbReference>
<dbReference type="Proteomes" id="UP000504632">
    <property type="component" value="Chromosome 9"/>
</dbReference>
<dbReference type="OrthoDB" id="9049620at2759"/>
<dbReference type="AlphaFoldDB" id="A0A6J2WBI2"/>
<dbReference type="PANTHER" id="PTHR24103">
    <property type="entry name" value="E3 UBIQUITIN-PROTEIN LIGASE TRIM"/>
    <property type="match status" value="1"/>
</dbReference>
<dbReference type="InParanoid" id="A0A6J2WBI2"/>
<dbReference type="SMART" id="SM00449">
    <property type="entry name" value="SPRY"/>
    <property type="match status" value="1"/>
</dbReference>
<evidence type="ECO:0000313" key="2">
    <source>
        <dbReference type="Proteomes" id="UP000504632"/>
    </source>
</evidence>
<dbReference type="Pfam" id="PF00622">
    <property type="entry name" value="SPRY"/>
    <property type="match status" value="1"/>
</dbReference>
<dbReference type="InterPro" id="IPR001870">
    <property type="entry name" value="B30.2/SPRY"/>
</dbReference>
<evidence type="ECO:0000259" key="1">
    <source>
        <dbReference type="PROSITE" id="PS50188"/>
    </source>
</evidence>